<keyword evidence="3" id="KW-0508">mRNA splicing</keyword>
<feature type="compositionally biased region" description="Basic and acidic residues" evidence="5">
    <location>
        <begin position="239"/>
        <end position="251"/>
    </location>
</feature>
<evidence type="ECO:0000256" key="1">
    <source>
        <dbReference type="ARBA" id="ARBA00022664"/>
    </source>
</evidence>
<dbReference type="GO" id="GO:0071004">
    <property type="term" value="C:U2-type prespliceosome"/>
    <property type="evidence" value="ECO:0000318"/>
    <property type="project" value="GO_Central"/>
</dbReference>
<evidence type="ECO:0000313" key="8">
    <source>
        <dbReference type="Proteomes" id="UP000017836"/>
    </source>
</evidence>
<dbReference type="FunFam" id="3.30.70.330:FF:000879">
    <property type="entry name" value="Splicing factor U2af large subunit A"/>
    <property type="match status" value="1"/>
</dbReference>
<evidence type="ECO:0000256" key="4">
    <source>
        <dbReference type="PROSITE-ProRule" id="PRU00176"/>
    </source>
</evidence>
<feature type="compositionally biased region" description="Basic and acidic residues" evidence="5">
    <location>
        <begin position="111"/>
        <end position="138"/>
    </location>
</feature>
<feature type="compositionally biased region" description="Polar residues" evidence="5">
    <location>
        <begin position="691"/>
        <end position="700"/>
    </location>
</feature>
<feature type="compositionally biased region" description="Basic and acidic residues" evidence="5">
    <location>
        <begin position="69"/>
        <end position="99"/>
    </location>
</feature>
<dbReference type="GO" id="GO:0089701">
    <property type="term" value="C:U2AF complex"/>
    <property type="evidence" value="ECO:0000318"/>
    <property type="project" value="GO_Central"/>
</dbReference>
<gene>
    <name evidence="7" type="ORF">AMTR_s00067p00176230</name>
</gene>
<dbReference type="STRING" id="13333.U5D9L2"/>
<dbReference type="HOGENOM" id="CLU_012807_0_0_1"/>
<keyword evidence="2 4" id="KW-0694">RNA-binding</keyword>
<keyword evidence="8" id="KW-1185">Reference proteome</keyword>
<feature type="compositionally biased region" description="Basic and acidic residues" evidence="5">
    <location>
        <begin position="267"/>
        <end position="292"/>
    </location>
</feature>
<feature type="region of interest" description="Disordered" evidence="5">
    <location>
        <begin position="48"/>
        <end position="347"/>
    </location>
</feature>
<dbReference type="eggNOG" id="KOG0120">
    <property type="taxonomic scope" value="Eukaryota"/>
</dbReference>
<dbReference type="GO" id="GO:0000243">
    <property type="term" value="C:commitment complex"/>
    <property type="evidence" value="ECO:0000318"/>
    <property type="project" value="GO_Central"/>
</dbReference>
<name>U5D9L2_AMBTC</name>
<evidence type="ECO:0000313" key="7">
    <source>
        <dbReference type="EMBL" id="ERN18915.1"/>
    </source>
</evidence>
<evidence type="ECO:0000259" key="6">
    <source>
        <dbReference type="PROSITE" id="PS50102"/>
    </source>
</evidence>
<dbReference type="GO" id="GO:0030628">
    <property type="term" value="F:pre-mRNA 3'-splice site binding"/>
    <property type="evidence" value="ECO:0000318"/>
    <property type="project" value="GO_Central"/>
</dbReference>
<feature type="compositionally biased region" description="Basic and acidic residues" evidence="5">
    <location>
        <begin position="159"/>
        <end position="175"/>
    </location>
</feature>
<dbReference type="Pfam" id="PF00076">
    <property type="entry name" value="RRM_1"/>
    <property type="match status" value="1"/>
</dbReference>
<dbReference type="InterPro" id="IPR035979">
    <property type="entry name" value="RBD_domain_sf"/>
</dbReference>
<evidence type="ECO:0000256" key="5">
    <source>
        <dbReference type="SAM" id="MobiDB-lite"/>
    </source>
</evidence>
<dbReference type="GO" id="GO:0000245">
    <property type="term" value="P:spliceosomal complex assembly"/>
    <property type="evidence" value="ECO:0000318"/>
    <property type="project" value="GO_Central"/>
</dbReference>
<dbReference type="GO" id="GO:0008187">
    <property type="term" value="F:poly-pyrimidine tract binding"/>
    <property type="evidence" value="ECO:0000318"/>
    <property type="project" value="GO_Central"/>
</dbReference>
<dbReference type="Gramene" id="ERN18915">
    <property type="protein sequence ID" value="ERN18915"/>
    <property type="gene ID" value="AMTR_s00067p00176230"/>
</dbReference>
<dbReference type="PANTHER" id="PTHR23139">
    <property type="entry name" value="RNA-BINDING PROTEIN"/>
    <property type="match status" value="1"/>
</dbReference>
<dbReference type="EMBL" id="KI392078">
    <property type="protein sequence ID" value="ERN18915.1"/>
    <property type="molecule type" value="Genomic_DNA"/>
</dbReference>
<proteinExistence type="predicted"/>
<feature type="region of interest" description="Disordered" evidence="5">
    <location>
        <begin position="1"/>
        <end position="33"/>
    </location>
</feature>
<dbReference type="SMART" id="SM00360">
    <property type="entry name" value="RRM"/>
    <property type="match status" value="2"/>
</dbReference>
<dbReference type="AlphaFoldDB" id="U5D9L2"/>
<dbReference type="OMA" id="EYVEMAH"/>
<protein>
    <recommendedName>
        <fullName evidence="6">RRM domain-containing protein</fullName>
    </recommendedName>
</protein>
<dbReference type="GO" id="GO:0016607">
    <property type="term" value="C:nuclear speck"/>
    <property type="evidence" value="ECO:0000318"/>
    <property type="project" value="GO_Central"/>
</dbReference>
<dbReference type="InterPro" id="IPR012677">
    <property type="entry name" value="Nucleotide-bd_a/b_plait_sf"/>
</dbReference>
<keyword evidence="1" id="KW-0507">mRNA processing</keyword>
<dbReference type="PROSITE" id="PS50102">
    <property type="entry name" value="RRM"/>
    <property type="match status" value="2"/>
</dbReference>
<organism evidence="7 8">
    <name type="scientific">Amborella trichopoda</name>
    <dbReference type="NCBI Taxonomy" id="13333"/>
    <lineage>
        <taxon>Eukaryota</taxon>
        <taxon>Viridiplantae</taxon>
        <taxon>Streptophyta</taxon>
        <taxon>Embryophyta</taxon>
        <taxon>Tracheophyta</taxon>
        <taxon>Spermatophyta</taxon>
        <taxon>Magnoliopsida</taxon>
        <taxon>Amborellales</taxon>
        <taxon>Amborellaceae</taxon>
        <taxon>Amborella</taxon>
    </lineage>
</organism>
<dbReference type="Gene3D" id="3.30.70.330">
    <property type="match status" value="4"/>
</dbReference>
<dbReference type="Proteomes" id="UP000017836">
    <property type="component" value="Unassembled WGS sequence"/>
</dbReference>
<feature type="domain" description="RRM" evidence="6">
    <location>
        <begin position="533"/>
        <end position="609"/>
    </location>
</feature>
<reference evidence="8" key="1">
    <citation type="journal article" date="2013" name="Science">
        <title>The Amborella genome and the evolution of flowering plants.</title>
        <authorList>
            <consortium name="Amborella Genome Project"/>
        </authorList>
    </citation>
    <scope>NUCLEOTIDE SEQUENCE [LARGE SCALE GENOMIC DNA]</scope>
</reference>
<feature type="compositionally biased region" description="Basic and acidic residues" evidence="5">
    <location>
        <begin position="184"/>
        <end position="209"/>
    </location>
</feature>
<evidence type="ECO:0000256" key="2">
    <source>
        <dbReference type="ARBA" id="ARBA00022884"/>
    </source>
</evidence>
<evidence type="ECO:0000256" key="3">
    <source>
        <dbReference type="ARBA" id="ARBA00023187"/>
    </source>
</evidence>
<dbReference type="InterPro" id="IPR000504">
    <property type="entry name" value="RRM_dom"/>
</dbReference>
<dbReference type="SUPFAM" id="SSF54928">
    <property type="entry name" value="RNA-binding domain, RBD"/>
    <property type="match status" value="3"/>
</dbReference>
<sequence length="928" mass="103271">MAEVERLSGKSGILYELSRNERNEGTSARTRPLTIEDLILRRNNKKLLETFGERTIGKTKKSVPETDATSDHSGSDTIHKRDSSSKDVKGKHDLDDSKKKGSSKKKNGRLPTKEDGYSKGKEEKLHRDKGRDTGGKNEKHGHHRGKLDDHNTGSKKHHFSEVGVKDRHEERDKYKKESKKKHKSESDEKYKLEKDGVVARKQEPSRREDDDYLEGNSRKKQSNQSSYHDETRPKRRRSESREPNRGRERRSVSLSPRSRKRTSYRGWGHDESTYYSIKERVGRHHSETERSRKGSNGSSSNGHYRRHGNASGLGGYSPRKRRSEAAVRTPSPMVRSPERKSAAWDLPPVGLDTTGVISNVGSLQSSSSRQVVTSQTHELPKVVSFASSALNSSMLNSTKTGILIAENPFDSVQLTQATRPSRRLYLENIPASASDESVVECLNNFLLSSGAIRIKGTHPCISCLINKEKGQALVEFLTPENATAALAFDGKSISGSIVKIRRPKDFIETPAVATEKPVATVDAVSDIVKDSPHKIFIGGIPKSLSSDKLQEIVSVFGHLKAYHFEVNRESGGSCAFLEYTDQSITLKACAGLNGMKLGGCVLTVVQAFPDVSAEEISKGPPSYGIPQHAKPLLKEPTQILKLKNVFNMDDLSESEIEESLEDIRIECTRFGTVKSVNIIRLSKSSEEAPNMTITTGNNDSPGPKQDPTQIMEKLDSVNSDILGAKQDSLHELEKSDPVNCDMQMSDQDPIQEIEIWEPGYSENVEIVASIDEKTRDLEMITDDKDEHLLKNKEDESGTSNCEQTTLAGDDASDQLPCSLSLQYNNAHEPTFSLSQQDRVSEEFQKKCEAPGSMKLEDFDMGSSGDDQKTMINPSSDFDAFQPGCVLVEYSRKEAACLAAHCLHGRLYGDHRVAVEYVAYDLYRARFPR</sequence>
<feature type="region of interest" description="Disordered" evidence="5">
    <location>
        <begin position="689"/>
        <end position="709"/>
    </location>
</feature>
<feature type="domain" description="RRM" evidence="6">
    <location>
        <begin position="422"/>
        <end position="505"/>
    </location>
</feature>
<accession>U5D9L2</accession>